<keyword evidence="2" id="KW-1185">Reference proteome</keyword>
<gene>
    <name evidence="1" type="ORF">BDN72DRAFT_879327</name>
</gene>
<name>A0ACD3AQ72_9AGAR</name>
<sequence>MASTLEKTTPLCLYISLPSKALRTTGDIACNLAGDVTDQHLRQTCTGWHLENSRLGLLLKNRSSSVLYLSTGEPLSPQNNLDPDNFAEQTLMCTLATIDSMHMIMDFPLGQILWLIQSVPLSTLHDGSVASYLLQTNLLRLTDYLRHHPSETVSEKARTAWGIIQIYKPKEIPEQIQPYLADFAWTAMRRVNGFVKGNSTWLEFFRVGSWDLARGLLERDPKLWWINRLSVLEGTEDVSSPPEKVQALTDAPATRSSTPQTDSLKPSSLALDMV</sequence>
<evidence type="ECO:0000313" key="1">
    <source>
        <dbReference type="EMBL" id="TFK67945.1"/>
    </source>
</evidence>
<reference evidence="1 2" key="1">
    <citation type="journal article" date="2019" name="Nat. Ecol. Evol.">
        <title>Megaphylogeny resolves global patterns of mushroom evolution.</title>
        <authorList>
            <person name="Varga T."/>
            <person name="Krizsan K."/>
            <person name="Foldi C."/>
            <person name="Dima B."/>
            <person name="Sanchez-Garcia M."/>
            <person name="Sanchez-Ramirez S."/>
            <person name="Szollosi G.J."/>
            <person name="Szarkandi J.G."/>
            <person name="Papp V."/>
            <person name="Albert L."/>
            <person name="Andreopoulos W."/>
            <person name="Angelini C."/>
            <person name="Antonin V."/>
            <person name="Barry K.W."/>
            <person name="Bougher N.L."/>
            <person name="Buchanan P."/>
            <person name="Buyck B."/>
            <person name="Bense V."/>
            <person name="Catcheside P."/>
            <person name="Chovatia M."/>
            <person name="Cooper J."/>
            <person name="Damon W."/>
            <person name="Desjardin D."/>
            <person name="Finy P."/>
            <person name="Geml J."/>
            <person name="Haridas S."/>
            <person name="Hughes K."/>
            <person name="Justo A."/>
            <person name="Karasinski D."/>
            <person name="Kautmanova I."/>
            <person name="Kiss B."/>
            <person name="Kocsube S."/>
            <person name="Kotiranta H."/>
            <person name="LaButti K.M."/>
            <person name="Lechner B.E."/>
            <person name="Liimatainen K."/>
            <person name="Lipzen A."/>
            <person name="Lukacs Z."/>
            <person name="Mihaltcheva S."/>
            <person name="Morgado L.N."/>
            <person name="Niskanen T."/>
            <person name="Noordeloos M.E."/>
            <person name="Ohm R.A."/>
            <person name="Ortiz-Santana B."/>
            <person name="Ovrebo C."/>
            <person name="Racz N."/>
            <person name="Riley R."/>
            <person name="Savchenko A."/>
            <person name="Shiryaev A."/>
            <person name="Soop K."/>
            <person name="Spirin V."/>
            <person name="Szebenyi C."/>
            <person name="Tomsovsky M."/>
            <person name="Tulloss R.E."/>
            <person name="Uehling J."/>
            <person name="Grigoriev I.V."/>
            <person name="Vagvolgyi C."/>
            <person name="Papp T."/>
            <person name="Martin F.M."/>
            <person name="Miettinen O."/>
            <person name="Hibbett D.S."/>
            <person name="Nagy L.G."/>
        </authorList>
    </citation>
    <scope>NUCLEOTIDE SEQUENCE [LARGE SCALE GENOMIC DNA]</scope>
    <source>
        <strain evidence="1 2">NL-1719</strain>
    </source>
</reference>
<evidence type="ECO:0000313" key="2">
    <source>
        <dbReference type="Proteomes" id="UP000308600"/>
    </source>
</evidence>
<dbReference type="Proteomes" id="UP000308600">
    <property type="component" value="Unassembled WGS sequence"/>
</dbReference>
<dbReference type="EMBL" id="ML208363">
    <property type="protein sequence ID" value="TFK67945.1"/>
    <property type="molecule type" value="Genomic_DNA"/>
</dbReference>
<protein>
    <submittedName>
        <fullName evidence="1">Uncharacterized protein</fullName>
    </submittedName>
</protein>
<proteinExistence type="predicted"/>
<organism evidence="1 2">
    <name type="scientific">Pluteus cervinus</name>
    <dbReference type="NCBI Taxonomy" id="181527"/>
    <lineage>
        <taxon>Eukaryota</taxon>
        <taxon>Fungi</taxon>
        <taxon>Dikarya</taxon>
        <taxon>Basidiomycota</taxon>
        <taxon>Agaricomycotina</taxon>
        <taxon>Agaricomycetes</taxon>
        <taxon>Agaricomycetidae</taxon>
        <taxon>Agaricales</taxon>
        <taxon>Pluteineae</taxon>
        <taxon>Pluteaceae</taxon>
        <taxon>Pluteus</taxon>
    </lineage>
</organism>
<accession>A0ACD3AQ72</accession>